<dbReference type="Pfam" id="PF00515">
    <property type="entry name" value="TPR_1"/>
    <property type="match status" value="1"/>
</dbReference>
<evidence type="ECO:0000313" key="5">
    <source>
        <dbReference type="EMBL" id="CAF3754638.1"/>
    </source>
</evidence>
<dbReference type="PROSITE" id="PS50293">
    <property type="entry name" value="TPR_REGION"/>
    <property type="match status" value="1"/>
</dbReference>
<keyword evidence="1" id="KW-0677">Repeat</keyword>
<dbReference type="SMART" id="SM00028">
    <property type="entry name" value="TPR"/>
    <property type="match status" value="2"/>
</dbReference>
<comment type="caution">
    <text evidence="4">The sequence shown here is derived from an EMBL/GenBank/DDBJ whole genome shotgun (WGS) entry which is preliminary data.</text>
</comment>
<protein>
    <submittedName>
        <fullName evidence="4">Uncharacterized protein</fullName>
    </submittedName>
</protein>
<reference evidence="4" key="1">
    <citation type="submission" date="2021-02" db="EMBL/GenBank/DDBJ databases">
        <authorList>
            <person name="Nowell W R."/>
        </authorList>
    </citation>
    <scope>NUCLEOTIDE SEQUENCE</scope>
</reference>
<proteinExistence type="predicted"/>
<dbReference type="PANTHER" id="PTHR44943:SF8">
    <property type="entry name" value="TPR REPEAT-CONTAINING PROTEIN MJ0263"/>
    <property type="match status" value="1"/>
</dbReference>
<keyword evidence="2 3" id="KW-0802">TPR repeat</keyword>
<dbReference type="PROSITE" id="PS50005">
    <property type="entry name" value="TPR"/>
    <property type="match status" value="1"/>
</dbReference>
<accession>A0A814FF54</accession>
<keyword evidence="6" id="KW-1185">Reference proteome</keyword>
<evidence type="ECO:0000313" key="4">
    <source>
        <dbReference type="EMBL" id="CAF0982150.1"/>
    </source>
</evidence>
<dbReference type="InterPro" id="IPR011990">
    <property type="entry name" value="TPR-like_helical_dom_sf"/>
</dbReference>
<dbReference type="EMBL" id="CAJOBC010002849">
    <property type="protein sequence ID" value="CAF3754638.1"/>
    <property type="molecule type" value="Genomic_DNA"/>
</dbReference>
<sequence>MEEDYIIIGLNVNDRNELHSSIKNYEPFNSVHKCITYITSIQNKHIYFITFSSLNEFLIPLIYTEKQILYIYVYCTNETESEKLCLKNDSKIRIFTDRNDLFAKLNYDITVYSKRLSQWHSIKHHLTHNYQQSLSSIDCTISAESHTTIEENIKVILFNEDRISELADALTFQLEYKNIDLTTFDNIDQLIAFVSNQKDRLFLVTSSFNLIPVVHSLFQIQFIYSFTSDYDNSEQKQLSIKYEKVRGSFNEIKALIQKLNVDITQQLNNLFEIPSIFVYKKLDLEEISLKNLNERQISFVWSQLLIKILLQLPETEGHADDYMRTVSHVQYKYIELIPKRIDILDTNYSSQEAIWWYIFDSFRFRLINKAFRTENMDRILKFRYFLTDVHNHLRQLQCTSSSSNKTNFIVYRGQLMSPDELHMIKDSIDGFITMNTFLLTTKSYDTARIFAENSSDCLDYESVLFEITIDTNVFVTPYATINTIKDCQDKDVIMFSLGTVFRIRSVELFMSKIWYIRLIYTKEENDELQSLNERFQNEIGAPLTILTFGNYLSALGKHSEAEIYYTELLRNDPSNSTILTNLGNMKENHLEAEKYYQLARENVGSDGNSGVLTCATTSQSVCSKGQIQFCPLDDDDPSAVYNNIASIYYSEGKYDSALDYYKKALEITLKSFPNNHNYVLMYEDMIATIMIQQRDTTKSQCATMWTLGEKMKVSFSKI</sequence>
<dbReference type="SUPFAM" id="SSF48452">
    <property type="entry name" value="TPR-like"/>
    <property type="match status" value="1"/>
</dbReference>
<dbReference type="AlphaFoldDB" id="A0A814FF54"/>
<dbReference type="Proteomes" id="UP000663829">
    <property type="component" value="Unassembled WGS sequence"/>
</dbReference>
<dbReference type="InterPro" id="IPR051685">
    <property type="entry name" value="Ycf3/AcsC/BcsC/TPR_MFPF"/>
</dbReference>
<organism evidence="4 6">
    <name type="scientific">Didymodactylos carnosus</name>
    <dbReference type="NCBI Taxonomy" id="1234261"/>
    <lineage>
        <taxon>Eukaryota</taxon>
        <taxon>Metazoa</taxon>
        <taxon>Spiralia</taxon>
        <taxon>Gnathifera</taxon>
        <taxon>Rotifera</taxon>
        <taxon>Eurotatoria</taxon>
        <taxon>Bdelloidea</taxon>
        <taxon>Philodinida</taxon>
        <taxon>Philodinidae</taxon>
        <taxon>Didymodactylos</taxon>
    </lineage>
</organism>
<name>A0A814FF54_9BILA</name>
<evidence type="ECO:0000256" key="3">
    <source>
        <dbReference type="PROSITE-ProRule" id="PRU00339"/>
    </source>
</evidence>
<dbReference type="PANTHER" id="PTHR44943">
    <property type="entry name" value="CELLULOSE SYNTHASE OPERON PROTEIN C"/>
    <property type="match status" value="1"/>
</dbReference>
<feature type="repeat" description="TPR" evidence="3">
    <location>
        <begin position="638"/>
        <end position="671"/>
    </location>
</feature>
<evidence type="ECO:0000313" key="6">
    <source>
        <dbReference type="Proteomes" id="UP000663829"/>
    </source>
</evidence>
<evidence type="ECO:0000256" key="1">
    <source>
        <dbReference type="ARBA" id="ARBA00022737"/>
    </source>
</evidence>
<dbReference type="InterPro" id="IPR019734">
    <property type="entry name" value="TPR_rpt"/>
</dbReference>
<dbReference type="Proteomes" id="UP000681722">
    <property type="component" value="Unassembled WGS sequence"/>
</dbReference>
<gene>
    <name evidence="4" type="ORF">GPM918_LOCUS12807</name>
    <name evidence="5" type="ORF">SRO942_LOCUS12805</name>
</gene>
<dbReference type="SUPFAM" id="SSF56399">
    <property type="entry name" value="ADP-ribosylation"/>
    <property type="match status" value="1"/>
</dbReference>
<evidence type="ECO:0000256" key="2">
    <source>
        <dbReference type="ARBA" id="ARBA00022803"/>
    </source>
</evidence>
<dbReference type="EMBL" id="CAJNOQ010002850">
    <property type="protein sequence ID" value="CAF0982150.1"/>
    <property type="molecule type" value="Genomic_DNA"/>
</dbReference>
<dbReference type="Gene3D" id="1.25.40.10">
    <property type="entry name" value="Tetratricopeptide repeat domain"/>
    <property type="match status" value="2"/>
</dbReference>